<dbReference type="EMBL" id="MAVT02000110">
    <property type="protein sequence ID" value="POS79495.1"/>
    <property type="molecule type" value="Genomic_DNA"/>
</dbReference>
<evidence type="ECO:0000313" key="4">
    <source>
        <dbReference type="EMBL" id="POS79495.1"/>
    </source>
</evidence>
<gene>
    <name evidence="4" type="ORF">DHEL01_v202117</name>
</gene>
<dbReference type="Pfam" id="PF00583">
    <property type="entry name" value="Acetyltransf_1"/>
    <property type="match status" value="1"/>
</dbReference>
<evidence type="ECO:0000256" key="2">
    <source>
        <dbReference type="ARBA" id="ARBA00023315"/>
    </source>
</evidence>
<evidence type="ECO:0000313" key="5">
    <source>
        <dbReference type="Proteomes" id="UP000094444"/>
    </source>
</evidence>
<dbReference type="InterPro" id="IPR000182">
    <property type="entry name" value="GNAT_dom"/>
</dbReference>
<dbReference type="InterPro" id="IPR016181">
    <property type="entry name" value="Acyl_CoA_acyltransferase"/>
</dbReference>
<keyword evidence="1" id="KW-0808">Transferase</keyword>
<dbReference type="PROSITE" id="PS51186">
    <property type="entry name" value="GNAT"/>
    <property type="match status" value="1"/>
</dbReference>
<sequence>MLYLARHALINDASHQLTQHCQHLLSIEFHWHASPLNMASDYSYTFFRVSQTDHVKTSAVQYRQLRLTALQTSPDAFSSTYDVESAFDDNVWEQRLCENGKETFICAASHITSGTTEWVGQLTLRGPLSRSDYDLPEESGQPPADPGEHVELWQMLSLFNLPDHRGRGLAKKLCQEALFYLENERPASSLVVRLMVKPQNSAAVHLYQSLGFEDVGRCTLAEALLANGESEFLPDDYSTRVDYSTRAGLIMTRRIMLHRRETSGDGLNSGRTLERQVLKSIVAPQG</sequence>
<dbReference type="InterPro" id="IPR050680">
    <property type="entry name" value="YpeA/RimI_acetyltransf"/>
</dbReference>
<evidence type="ECO:0000256" key="1">
    <source>
        <dbReference type="ARBA" id="ARBA00022679"/>
    </source>
</evidence>
<protein>
    <recommendedName>
        <fullName evidence="3">N-acetyltransferase domain-containing protein</fullName>
    </recommendedName>
</protein>
<feature type="domain" description="N-acetyltransferase" evidence="3">
    <location>
        <begin position="60"/>
        <end position="234"/>
    </location>
</feature>
<keyword evidence="5" id="KW-1185">Reference proteome</keyword>
<dbReference type="Gene3D" id="3.40.630.30">
    <property type="match status" value="1"/>
</dbReference>
<dbReference type="OrthoDB" id="41532at2759"/>
<dbReference type="GO" id="GO:0016747">
    <property type="term" value="F:acyltransferase activity, transferring groups other than amino-acyl groups"/>
    <property type="evidence" value="ECO:0007669"/>
    <property type="project" value="InterPro"/>
</dbReference>
<dbReference type="PANTHER" id="PTHR43420">
    <property type="entry name" value="ACETYLTRANSFERASE"/>
    <property type="match status" value="1"/>
</dbReference>
<reference evidence="4" key="1">
    <citation type="submission" date="2017-09" db="EMBL/GenBank/DDBJ databases">
        <title>Polyketide synthases of a Diaporthe helianthi virulent isolate.</title>
        <authorList>
            <person name="Baroncelli R."/>
        </authorList>
    </citation>
    <scope>NUCLEOTIDE SEQUENCE [LARGE SCALE GENOMIC DNA]</scope>
    <source>
        <strain evidence="4">7/96</strain>
    </source>
</reference>
<dbReference type="InParanoid" id="A0A2P5IAI7"/>
<keyword evidence="2" id="KW-0012">Acyltransferase</keyword>
<dbReference type="Proteomes" id="UP000094444">
    <property type="component" value="Unassembled WGS sequence"/>
</dbReference>
<dbReference type="PANTHER" id="PTHR43420:SF47">
    <property type="entry name" value="N-ACETYLTRANSFERASE DOMAIN-CONTAINING PROTEIN"/>
    <property type="match status" value="1"/>
</dbReference>
<accession>A0A2P5IAI7</accession>
<dbReference type="SUPFAM" id="SSF55729">
    <property type="entry name" value="Acyl-CoA N-acyltransferases (Nat)"/>
    <property type="match status" value="1"/>
</dbReference>
<proteinExistence type="predicted"/>
<organism evidence="4 5">
    <name type="scientific">Diaporthe helianthi</name>
    <dbReference type="NCBI Taxonomy" id="158607"/>
    <lineage>
        <taxon>Eukaryota</taxon>
        <taxon>Fungi</taxon>
        <taxon>Dikarya</taxon>
        <taxon>Ascomycota</taxon>
        <taxon>Pezizomycotina</taxon>
        <taxon>Sordariomycetes</taxon>
        <taxon>Sordariomycetidae</taxon>
        <taxon>Diaporthales</taxon>
        <taxon>Diaporthaceae</taxon>
        <taxon>Diaporthe</taxon>
    </lineage>
</organism>
<name>A0A2P5IAI7_DIAHE</name>
<evidence type="ECO:0000259" key="3">
    <source>
        <dbReference type="PROSITE" id="PS51186"/>
    </source>
</evidence>
<comment type="caution">
    <text evidence="4">The sequence shown here is derived from an EMBL/GenBank/DDBJ whole genome shotgun (WGS) entry which is preliminary data.</text>
</comment>
<dbReference type="AlphaFoldDB" id="A0A2P5IAI7"/>